<comment type="caution">
    <text evidence="2">The sequence shown here is derived from an EMBL/GenBank/DDBJ whole genome shotgun (WGS) entry which is preliminary data.</text>
</comment>
<name>A0AAV6WAD6_9LAMI</name>
<evidence type="ECO:0000313" key="2">
    <source>
        <dbReference type="EMBL" id="KAG8363925.1"/>
    </source>
</evidence>
<feature type="region of interest" description="Disordered" evidence="1">
    <location>
        <begin position="94"/>
        <end position="118"/>
    </location>
</feature>
<protein>
    <submittedName>
        <fullName evidence="2">Uncharacterized protein</fullName>
    </submittedName>
</protein>
<dbReference type="Proteomes" id="UP000826271">
    <property type="component" value="Unassembled WGS sequence"/>
</dbReference>
<proteinExistence type="predicted"/>
<evidence type="ECO:0000256" key="1">
    <source>
        <dbReference type="SAM" id="MobiDB-lite"/>
    </source>
</evidence>
<dbReference type="AlphaFoldDB" id="A0AAV6WAD6"/>
<feature type="region of interest" description="Disordered" evidence="1">
    <location>
        <begin position="56"/>
        <end position="76"/>
    </location>
</feature>
<reference evidence="2" key="1">
    <citation type="submission" date="2019-10" db="EMBL/GenBank/DDBJ databases">
        <authorList>
            <person name="Zhang R."/>
            <person name="Pan Y."/>
            <person name="Wang J."/>
            <person name="Ma R."/>
            <person name="Yu S."/>
        </authorList>
    </citation>
    <scope>NUCLEOTIDE SEQUENCE</scope>
    <source>
        <strain evidence="2">LA-IB0</strain>
        <tissue evidence="2">Leaf</tissue>
    </source>
</reference>
<organism evidence="2 3">
    <name type="scientific">Buddleja alternifolia</name>
    <dbReference type="NCBI Taxonomy" id="168488"/>
    <lineage>
        <taxon>Eukaryota</taxon>
        <taxon>Viridiplantae</taxon>
        <taxon>Streptophyta</taxon>
        <taxon>Embryophyta</taxon>
        <taxon>Tracheophyta</taxon>
        <taxon>Spermatophyta</taxon>
        <taxon>Magnoliopsida</taxon>
        <taxon>eudicotyledons</taxon>
        <taxon>Gunneridae</taxon>
        <taxon>Pentapetalae</taxon>
        <taxon>asterids</taxon>
        <taxon>lamiids</taxon>
        <taxon>Lamiales</taxon>
        <taxon>Scrophulariaceae</taxon>
        <taxon>Buddlejeae</taxon>
        <taxon>Buddleja</taxon>
    </lineage>
</organism>
<sequence length="159" mass="18092">MDRIGPNASDLDLYVGLESGDTTSDEDASKCHELPCENSRNLMITTRSGFMGSESPYFSSSYKKLSDSDESSGNNKEQMAKFREVMVNFLDEKEKSKKKKFVKPSKPPRPPRGPLSSACDMKLLKEISEMNSKHGRRKRMRMLKKIRKKKESPFCSNVL</sequence>
<accession>A0AAV6WAD6</accession>
<evidence type="ECO:0000313" key="3">
    <source>
        <dbReference type="Proteomes" id="UP000826271"/>
    </source>
</evidence>
<feature type="region of interest" description="Disordered" evidence="1">
    <location>
        <begin position="1"/>
        <end position="31"/>
    </location>
</feature>
<dbReference type="PANTHER" id="PTHR34188">
    <property type="entry name" value="OS01G0299500 PROTEIN"/>
    <property type="match status" value="1"/>
</dbReference>
<dbReference type="EMBL" id="WHWC01000019">
    <property type="protein sequence ID" value="KAG8363925.1"/>
    <property type="molecule type" value="Genomic_DNA"/>
</dbReference>
<keyword evidence="3" id="KW-1185">Reference proteome</keyword>
<gene>
    <name evidence="2" type="ORF">BUALT_Bualt19G0073100</name>
</gene>
<dbReference type="PANTHER" id="PTHR34188:SF5">
    <property type="entry name" value="OS05G0131900 PROTEIN"/>
    <property type="match status" value="1"/>
</dbReference>